<comment type="similarity">
    <text evidence="3">Belongs to the polysaccharide lyase 4 family.</text>
</comment>
<dbReference type="GO" id="GO:0005576">
    <property type="term" value="C:extracellular region"/>
    <property type="evidence" value="ECO:0007669"/>
    <property type="project" value="UniProtKB-SubCell"/>
</dbReference>
<dbReference type="Gene3D" id="2.60.40.1120">
    <property type="entry name" value="Carboxypeptidase-like, regulatory domain"/>
    <property type="match status" value="1"/>
</dbReference>
<dbReference type="GO" id="GO:0030246">
    <property type="term" value="F:carbohydrate binding"/>
    <property type="evidence" value="ECO:0007669"/>
    <property type="project" value="InterPro"/>
</dbReference>
<dbReference type="AlphaFoldDB" id="A0A427XUB9"/>
<proteinExistence type="inferred from homology"/>
<reference evidence="14 15" key="1">
    <citation type="submission" date="2018-11" db="EMBL/GenBank/DDBJ databases">
        <title>Genome sequence of Apiotrichum porosum DSM 27194.</title>
        <authorList>
            <person name="Aliyu H."/>
            <person name="Gorte O."/>
            <person name="Ochsenreither K."/>
        </authorList>
    </citation>
    <scope>NUCLEOTIDE SEQUENCE [LARGE SCALE GENOMIC DNA]</scope>
    <source>
        <strain evidence="14 15">DSM 27194</strain>
    </source>
</reference>
<dbReference type="OrthoDB" id="2130367at2759"/>
<organism evidence="14 15">
    <name type="scientific">Apiotrichum porosum</name>
    <dbReference type="NCBI Taxonomy" id="105984"/>
    <lineage>
        <taxon>Eukaryota</taxon>
        <taxon>Fungi</taxon>
        <taxon>Dikarya</taxon>
        <taxon>Basidiomycota</taxon>
        <taxon>Agaricomycotina</taxon>
        <taxon>Tremellomycetes</taxon>
        <taxon>Trichosporonales</taxon>
        <taxon>Trichosporonaceae</taxon>
        <taxon>Apiotrichum</taxon>
    </lineage>
</organism>
<dbReference type="Gene3D" id="2.60.120.260">
    <property type="entry name" value="Galactose-binding domain-like"/>
    <property type="match status" value="1"/>
</dbReference>
<dbReference type="SUPFAM" id="SSF74650">
    <property type="entry name" value="Galactose mutarotase-like"/>
    <property type="match status" value="1"/>
</dbReference>
<dbReference type="EC" id="4.2.2.23" evidence="4"/>
<dbReference type="InterPro" id="IPR029413">
    <property type="entry name" value="RG-lyase_II"/>
</dbReference>
<comment type="caution">
    <text evidence="14">The sequence shown here is derived from an EMBL/GenBank/DDBJ whole genome shotgun (WGS) entry which is preliminary data.</text>
</comment>
<dbReference type="InterPro" id="IPR013784">
    <property type="entry name" value="Carb-bd-like_fold"/>
</dbReference>
<dbReference type="EMBL" id="RSCE01000005">
    <property type="protein sequence ID" value="RSH82397.1"/>
    <property type="molecule type" value="Genomic_DNA"/>
</dbReference>
<dbReference type="InterPro" id="IPR051850">
    <property type="entry name" value="Polysacch_Lyase_4"/>
</dbReference>
<evidence type="ECO:0000313" key="15">
    <source>
        <dbReference type="Proteomes" id="UP000279236"/>
    </source>
</evidence>
<evidence type="ECO:0000256" key="4">
    <source>
        <dbReference type="ARBA" id="ARBA00012437"/>
    </source>
</evidence>
<evidence type="ECO:0000256" key="9">
    <source>
        <dbReference type="ARBA" id="ARBA00023277"/>
    </source>
</evidence>
<dbReference type="Gene3D" id="2.70.98.10">
    <property type="match status" value="1"/>
</dbReference>
<comment type="subcellular location">
    <subcellularLocation>
        <location evidence="2">Secreted</location>
    </subcellularLocation>
</comment>
<feature type="signal peptide" evidence="11">
    <location>
        <begin position="1"/>
        <end position="19"/>
    </location>
</feature>
<dbReference type="CDD" id="cd10316">
    <property type="entry name" value="RGL4_M"/>
    <property type="match status" value="1"/>
</dbReference>
<evidence type="ECO:0000256" key="1">
    <source>
        <dbReference type="ARBA" id="ARBA00001324"/>
    </source>
</evidence>
<evidence type="ECO:0000256" key="5">
    <source>
        <dbReference type="ARBA" id="ARBA00022525"/>
    </source>
</evidence>
<evidence type="ECO:0000313" key="14">
    <source>
        <dbReference type="EMBL" id="RSH82397.1"/>
    </source>
</evidence>
<dbReference type="SUPFAM" id="SSF49785">
    <property type="entry name" value="Galactose-binding domain-like"/>
    <property type="match status" value="1"/>
</dbReference>
<evidence type="ECO:0000256" key="8">
    <source>
        <dbReference type="ARBA" id="ARBA00023239"/>
    </source>
</evidence>
<dbReference type="Pfam" id="PF14683">
    <property type="entry name" value="CBM-like"/>
    <property type="match status" value="1"/>
</dbReference>
<dbReference type="PANTHER" id="PTHR32018:SF9">
    <property type="entry name" value="RHAMNOGALACTURONATE LYASE B"/>
    <property type="match status" value="1"/>
</dbReference>
<keyword evidence="9" id="KW-0119">Carbohydrate metabolism</keyword>
<comment type="catalytic activity">
    <reaction evidence="1">
        <text>Endotype eliminative cleavage of L-alpha-rhamnopyranosyl-(1-&gt;4)-alpha-D-galactopyranosyluronic acid bonds of rhamnogalacturonan I domains in ramified hairy regions of pectin leaving L-rhamnopyranose at the reducing end and 4-deoxy-4,5-unsaturated D-galactopyranosyluronic acid at the non-reducing end.</text>
        <dbReference type="EC" id="4.2.2.23"/>
    </reaction>
</comment>
<feature type="domain" description="Rhamnogalacturonan lyase" evidence="13">
    <location>
        <begin position="370"/>
        <end position="446"/>
    </location>
</feature>
<dbReference type="SUPFAM" id="SSF49452">
    <property type="entry name" value="Starch-binding domain-like"/>
    <property type="match status" value="1"/>
</dbReference>
<dbReference type="Pfam" id="PF14686">
    <property type="entry name" value="fn3_3"/>
    <property type="match status" value="1"/>
</dbReference>
<dbReference type="STRING" id="105984.A0A427XUB9"/>
<name>A0A427XUB9_9TREE</name>
<dbReference type="InterPro" id="IPR011013">
    <property type="entry name" value="Gal_mutarotase_sf_dom"/>
</dbReference>
<keyword evidence="10" id="KW-0624">Polysaccharide degradation</keyword>
<keyword evidence="15" id="KW-1185">Reference proteome</keyword>
<dbReference type="InterPro" id="IPR014718">
    <property type="entry name" value="GH-type_carb-bd"/>
</dbReference>
<dbReference type="RefSeq" id="XP_028476629.1">
    <property type="nucleotide sequence ID" value="XM_028622736.1"/>
</dbReference>
<keyword evidence="6 11" id="KW-0732">Signal</keyword>
<evidence type="ECO:0000256" key="7">
    <source>
        <dbReference type="ARBA" id="ARBA00023180"/>
    </source>
</evidence>
<keyword evidence="7" id="KW-0325">Glycoprotein</keyword>
<evidence type="ECO:0000256" key="3">
    <source>
        <dbReference type="ARBA" id="ARBA00010418"/>
    </source>
</evidence>
<dbReference type="PANTHER" id="PTHR32018">
    <property type="entry name" value="RHAMNOGALACTURONATE LYASE FAMILY PROTEIN"/>
    <property type="match status" value="1"/>
</dbReference>
<dbReference type="GO" id="GO:0102210">
    <property type="term" value="F:rhamnogalacturonan endolyase activity"/>
    <property type="evidence" value="ECO:0007669"/>
    <property type="project" value="UniProtKB-EC"/>
</dbReference>
<feature type="domain" description="Rhamnogalacturonan lyase" evidence="12">
    <location>
        <begin position="460"/>
        <end position="671"/>
    </location>
</feature>
<keyword evidence="5" id="KW-0964">Secreted</keyword>
<evidence type="ECO:0000256" key="11">
    <source>
        <dbReference type="SAM" id="SignalP"/>
    </source>
</evidence>
<dbReference type="GO" id="GO:0000272">
    <property type="term" value="P:polysaccharide catabolic process"/>
    <property type="evidence" value="ECO:0007669"/>
    <property type="project" value="UniProtKB-KW"/>
</dbReference>
<evidence type="ECO:0000256" key="10">
    <source>
        <dbReference type="ARBA" id="ARBA00023326"/>
    </source>
</evidence>
<evidence type="ECO:0000256" key="2">
    <source>
        <dbReference type="ARBA" id="ARBA00004613"/>
    </source>
</evidence>
<accession>A0A427XUB9</accession>
<keyword evidence="8" id="KW-0456">Lyase</keyword>
<dbReference type="GeneID" id="39591908"/>
<protein>
    <recommendedName>
        <fullName evidence="4">rhamnogalacturonan endolyase</fullName>
        <ecNumber evidence="4">4.2.2.23</ecNumber>
    </recommendedName>
</protein>
<dbReference type="InterPro" id="IPR029411">
    <property type="entry name" value="RG-lyase_III"/>
</dbReference>
<evidence type="ECO:0000256" key="6">
    <source>
        <dbReference type="ARBA" id="ARBA00022729"/>
    </source>
</evidence>
<feature type="chain" id="PRO_5019396890" description="rhamnogalacturonan endolyase" evidence="11">
    <location>
        <begin position="20"/>
        <end position="674"/>
    </location>
</feature>
<evidence type="ECO:0000259" key="12">
    <source>
        <dbReference type="Pfam" id="PF14683"/>
    </source>
</evidence>
<dbReference type="Proteomes" id="UP000279236">
    <property type="component" value="Unassembled WGS sequence"/>
</dbReference>
<dbReference type="InterPro" id="IPR008979">
    <property type="entry name" value="Galactose-bd-like_sf"/>
</dbReference>
<evidence type="ECO:0000259" key="13">
    <source>
        <dbReference type="Pfam" id="PF14686"/>
    </source>
</evidence>
<gene>
    <name evidence="14" type="ORF">EHS24_007365</name>
</gene>
<sequence length="674" mass="73120">MIFTRWALAALAFVGSAAATLTATETTTTITLQNERMKFVLTKSTGYMTTVTLDSVNLLGTSVSSSTAVGPYVDAMFTPDQTLLTLGSAANHTMITGTDSQGVKWGGMVLSLPNADGVSGATLQQYWFLREGETSLHGFSRIAYSGSVSNLATLTQIRTLFRPHGTFWTHMSASEDFYAPEPTPDPAVAAADLGTATLVQDTTWYLGARSADPWVTQVSDYFTKYSMTDTYRDHDVHGLYADGTQTPSNVTLGAWMIYNTKDTFYGGPTYSDLTVDGLLYNIMMSNHHGNTCPNITSGFDRTWGPSIYYFNKGAAGQSVSTGLNALRKDAAQYATTTYNAQFYDDIASYVSGYVPTSGRGNWSTTIKLPTGASNTIAILSAPGYDFQDNAYDTKAYQYWANVSSTGAVEIDRVKAGTYRLTCYASGIFGDFVYAKNITITAGKKTTTPTITWTAESAGTELWRIGTPDKSAGEFKHGYARDTTRSDNIPEYRLYWGAHDFVSDFPNGVSYTIGTSTPANDFNYVHWSVFGGSYTRPSLVSTTAVSNWTVNFDLTAAQIQSMTTATLTIQFAAVSGESGNEDVGTRKYSSLPYNVAINGYQLDTFKAPYWHSSSCAIRSGIICFGVRNKWTFPVSKLSSSATNKLVLSMPNNPTEGGVTISSLSVMYDALRLEVA</sequence>